<dbReference type="Proteomes" id="UP000598467">
    <property type="component" value="Unassembled WGS sequence"/>
</dbReference>
<dbReference type="EMBL" id="JABFCZ010000008">
    <property type="protein sequence ID" value="MBD1546254.1"/>
    <property type="molecule type" value="Genomic_DNA"/>
</dbReference>
<feature type="region of interest" description="Disordered" evidence="1">
    <location>
        <begin position="96"/>
        <end position="126"/>
    </location>
</feature>
<evidence type="ECO:0000256" key="1">
    <source>
        <dbReference type="SAM" id="MobiDB-lite"/>
    </source>
</evidence>
<evidence type="ECO:0000259" key="3">
    <source>
        <dbReference type="Pfam" id="PF03413"/>
    </source>
</evidence>
<proteinExistence type="predicted"/>
<feature type="domain" description="PepSY" evidence="3">
    <location>
        <begin position="47"/>
        <end position="100"/>
    </location>
</feature>
<accession>A0A926NVX2</accession>
<feature type="signal peptide" evidence="2">
    <location>
        <begin position="1"/>
        <end position="26"/>
    </location>
</feature>
<protein>
    <submittedName>
        <fullName evidence="4">PepSY domain-containing protein</fullName>
    </submittedName>
</protein>
<evidence type="ECO:0000256" key="2">
    <source>
        <dbReference type="SAM" id="SignalP"/>
    </source>
</evidence>
<organism evidence="4 5">
    <name type="scientific">Roseibium aggregatum</name>
    <dbReference type="NCBI Taxonomy" id="187304"/>
    <lineage>
        <taxon>Bacteria</taxon>
        <taxon>Pseudomonadati</taxon>
        <taxon>Pseudomonadota</taxon>
        <taxon>Alphaproteobacteria</taxon>
        <taxon>Hyphomicrobiales</taxon>
        <taxon>Stappiaceae</taxon>
        <taxon>Roseibium</taxon>
    </lineage>
</organism>
<feature type="compositionally biased region" description="Basic and acidic residues" evidence="1">
    <location>
        <begin position="102"/>
        <end position="117"/>
    </location>
</feature>
<dbReference type="Pfam" id="PF03413">
    <property type="entry name" value="PepSY"/>
    <property type="match status" value="1"/>
</dbReference>
<feature type="chain" id="PRO_5037895387" evidence="2">
    <location>
        <begin position="27"/>
        <end position="126"/>
    </location>
</feature>
<comment type="caution">
    <text evidence="4">The sequence shown here is derived from an EMBL/GenBank/DDBJ whole genome shotgun (WGS) entry which is preliminary data.</text>
</comment>
<sequence>MKKQMMIATAVLTAGIGAAGITTAIAGNGNEGSDKAEIQALLATKFSATDAIKAATAVQAGKVAEVQFETEKGAPAYEISIVSADGIEHDFMVDATSGSVKKRADNGDQSGEDRENGPEDNENDND</sequence>
<dbReference type="AlphaFoldDB" id="A0A926NVX2"/>
<evidence type="ECO:0000313" key="4">
    <source>
        <dbReference type="EMBL" id="MBD1546254.1"/>
    </source>
</evidence>
<evidence type="ECO:0000313" key="5">
    <source>
        <dbReference type="Proteomes" id="UP000598467"/>
    </source>
</evidence>
<dbReference type="Gene3D" id="3.10.450.40">
    <property type="match status" value="1"/>
</dbReference>
<name>A0A926NVX2_9HYPH</name>
<dbReference type="RefSeq" id="WP_190290929.1">
    <property type="nucleotide sequence ID" value="NZ_JABFCZ010000008.1"/>
</dbReference>
<reference evidence="4" key="1">
    <citation type="submission" date="2020-05" db="EMBL/GenBank/DDBJ databases">
        <title>Identification of trans-AT polyketide cluster in two marine bacteria, producers of a novel glutaramide-containing polyketide sesbanimide D and analogs.</title>
        <authorList>
            <person name="Kacar D."/>
            <person name="Rodriguez P."/>
            <person name="Canedo L."/>
            <person name="Gonzalez E."/>
            <person name="Galan B."/>
            <person name="De La Calle F."/>
            <person name="Garcia J.L."/>
        </authorList>
    </citation>
    <scope>NUCLEOTIDE SEQUENCE</scope>
    <source>
        <strain evidence="4">PHM038</strain>
    </source>
</reference>
<dbReference type="InterPro" id="IPR025711">
    <property type="entry name" value="PepSY"/>
</dbReference>
<gene>
    <name evidence="4" type="ORF">HK439_08275</name>
</gene>
<keyword evidence="2" id="KW-0732">Signal</keyword>